<organism evidence="2 3">
    <name type="scientific">Hibiscus sabdariffa</name>
    <name type="common">roselle</name>
    <dbReference type="NCBI Taxonomy" id="183260"/>
    <lineage>
        <taxon>Eukaryota</taxon>
        <taxon>Viridiplantae</taxon>
        <taxon>Streptophyta</taxon>
        <taxon>Embryophyta</taxon>
        <taxon>Tracheophyta</taxon>
        <taxon>Spermatophyta</taxon>
        <taxon>Magnoliopsida</taxon>
        <taxon>eudicotyledons</taxon>
        <taxon>Gunneridae</taxon>
        <taxon>Pentapetalae</taxon>
        <taxon>rosids</taxon>
        <taxon>malvids</taxon>
        <taxon>Malvales</taxon>
        <taxon>Malvaceae</taxon>
        <taxon>Malvoideae</taxon>
        <taxon>Hibiscus</taxon>
    </lineage>
</organism>
<dbReference type="EMBL" id="JBBPBN010000105">
    <property type="protein sequence ID" value="KAK8979051.1"/>
    <property type="molecule type" value="Genomic_DNA"/>
</dbReference>
<accession>A0ABR2NSH7</accession>
<feature type="region of interest" description="Disordered" evidence="1">
    <location>
        <begin position="1"/>
        <end position="26"/>
    </location>
</feature>
<feature type="compositionally biased region" description="Basic residues" evidence="1">
    <location>
        <begin position="54"/>
        <end position="68"/>
    </location>
</feature>
<feature type="region of interest" description="Disordered" evidence="1">
    <location>
        <begin position="40"/>
        <end position="68"/>
    </location>
</feature>
<comment type="caution">
    <text evidence="2">The sequence shown here is derived from an EMBL/GenBank/DDBJ whole genome shotgun (WGS) entry which is preliminary data.</text>
</comment>
<evidence type="ECO:0000313" key="2">
    <source>
        <dbReference type="EMBL" id="KAK8979051.1"/>
    </source>
</evidence>
<name>A0ABR2NSH7_9ROSI</name>
<reference evidence="2 3" key="1">
    <citation type="journal article" date="2024" name="G3 (Bethesda)">
        <title>Genome assembly of Hibiscus sabdariffa L. provides insights into metabolisms of medicinal natural products.</title>
        <authorList>
            <person name="Kim T."/>
        </authorList>
    </citation>
    <scope>NUCLEOTIDE SEQUENCE [LARGE SCALE GENOMIC DNA]</scope>
    <source>
        <strain evidence="2">TK-2024</strain>
        <tissue evidence="2">Old leaves</tissue>
    </source>
</reference>
<proteinExistence type="predicted"/>
<evidence type="ECO:0000256" key="1">
    <source>
        <dbReference type="SAM" id="MobiDB-lite"/>
    </source>
</evidence>
<feature type="region of interest" description="Disordered" evidence="1">
    <location>
        <begin position="213"/>
        <end position="238"/>
    </location>
</feature>
<gene>
    <name evidence="2" type="ORF">V6N11_007507</name>
</gene>
<dbReference type="PANTHER" id="PTHR35280">
    <property type="entry name" value="F17L21.9"/>
    <property type="match status" value="1"/>
</dbReference>
<dbReference type="Proteomes" id="UP001396334">
    <property type="component" value="Unassembled WGS sequence"/>
</dbReference>
<evidence type="ECO:0000313" key="3">
    <source>
        <dbReference type="Proteomes" id="UP001396334"/>
    </source>
</evidence>
<keyword evidence="3" id="KW-1185">Reference proteome</keyword>
<feature type="compositionally biased region" description="Polar residues" evidence="1">
    <location>
        <begin position="116"/>
        <end position="126"/>
    </location>
</feature>
<protein>
    <submittedName>
        <fullName evidence="2">Uncharacterized protein</fullName>
    </submittedName>
</protein>
<sequence>MNLNRQQKHTNEPKIQQRVDEDGSTTGLKVAELDASMVAGNLEQQPRRQQHEKNQRHKNRTPIQHRFRRQAIHKLIEENRIEDTSSSDVKLSEDDEQLLSRLLSQLESLKESKRSNPPNEETSTTVDKPEPITRSGSEEESGETENIVDEDIVKELEAVRRQNTITHCLVSALIVVTLIWQLFEVSLVHELQNGLTHPFRSFGSLLTGMLPKRTAGTNDANGGDGGNDNNDHRNGEEQ</sequence>
<feature type="compositionally biased region" description="Basic and acidic residues" evidence="1">
    <location>
        <begin position="9"/>
        <end position="21"/>
    </location>
</feature>
<feature type="region of interest" description="Disordered" evidence="1">
    <location>
        <begin position="108"/>
        <end position="147"/>
    </location>
</feature>
<feature type="compositionally biased region" description="Basic and acidic residues" evidence="1">
    <location>
        <begin position="229"/>
        <end position="238"/>
    </location>
</feature>
<dbReference type="PANTHER" id="PTHR35280:SF1">
    <property type="entry name" value="F17L21.9"/>
    <property type="match status" value="1"/>
</dbReference>
<feature type="compositionally biased region" description="Acidic residues" evidence="1">
    <location>
        <begin position="138"/>
        <end position="147"/>
    </location>
</feature>